<evidence type="ECO:0000256" key="1">
    <source>
        <dbReference type="ARBA" id="ARBA00022722"/>
    </source>
</evidence>
<dbReference type="InParanoid" id="A0A061F2C0"/>
<dbReference type="InterPro" id="IPR002562">
    <property type="entry name" value="3'-5'_exonuclease_dom"/>
</dbReference>
<dbReference type="Proteomes" id="UP000026915">
    <property type="component" value="Chromosome 5"/>
</dbReference>
<dbReference type="GO" id="GO:0008408">
    <property type="term" value="F:3'-5' exonuclease activity"/>
    <property type="evidence" value="ECO:0000318"/>
    <property type="project" value="GO_Central"/>
</dbReference>
<gene>
    <name evidence="4" type="ORF">TCM_026137</name>
</gene>
<dbReference type="EMBL" id="CM001883">
    <property type="protein sequence ID" value="EOY10837.1"/>
    <property type="molecule type" value="Genomic_DNA"/>
</dbReference>
<accession>A0A061F2C0</accession>
<dbReference type="Gramene" id="EOY10837">
    <property type="protein sequence ID" value="EOY10837"/>
    <property type="gene ID" value="TCM_026137"/>
</dbReference>
<dbReference type="GO" id="GO:0005737">
    <property type="term" value="C:cytoplasm"/>
    <property type="evidence" value="ECO:0000318"/>
    <property type="project" value="GO_Central"/>
</dbReference>
<keyword evidence="2" id="KW-0378">Hydrolase</keyword>
<dbReference type="HOGENOM" id="CLU_757400_0_0_1"/>
<dbReference type="GO" id="GO:0005634">
    <property type="term" value="C:nucleus"/>
    <property type="evidence" value="ECO:0000318"/>
    <property type="project" value="GO_Central"/>
</dbReference>
<dbReference type="GO" id="GO:0006139">
    <property type="term" value="P:nucleobase-containing compound metabolic process"/>
    <property type="evidence" value="ECO:0007669"/>
    <property type="project" value="InterPro"/>
</dbReference>
<keyword evidence="1" id="KW-0540">Nuclease</keyword>
<evidence type="ECO:0000313" key="4">
    <source>
        <dbReference type="EMBL" id="EOY10837.1"/>
    </source>
</evidence>
<sequence>MPKPLLSSIISSSEGRYREGYSLLSRLGLNEFWTKLSLVEMALKGMGSTEADVEGGIGLSGQPRLVPAIVLGLFGKILGQYYGVKLKWKRLSAAKEGRVRLEGNNSQFKIEEDVITTSLVAIRFSEEELIPLDHFFIRFLGNISFSTMSCPPKMSLVLPMSDGTPLVTELVPGEDLHLYIYQLLEYAVESGDMVIGLDTEWCMKEIKLGVFRTEYRHCVGLLKLCSAFGCVLIRLENSASASDSLKRFFAVKDIMFVGVRMKEDLQNLREEYGIIIRNAVDLSEVSAKVLGQPELSAYGVRELASKVLSIDILPRSLLSIWTIRADSFPSLEQVESAATDAYATYKVGRRLLGSGVDAFLLPLQKE</sequence>
<evidence type="ECO:0000259" key="3">
    <source>
        <dbReference type="Pfam" id="PF01612"/>
    </source>
</evidence>
<dbReference type="SUPFAM" id="SSF53098">
    <property type="entry name" value="Ribonuclease H-like"/>
    <property type="match status" value="1"/>
</dbReference>
<feature type="domain" description="3'-5' exonuclease" evidence="3">
    <location>
        <begin position="194"/>
        <end position="350"/>
    </location>
</feature>
<dbReference type="Pfam" id="PF01612">
    <property type="entry name" value="DNA_pol_A_exo1"/>
    <property type="match status" value="1"/>
</dbReference>
<dbReference type="STRING" id="3641.A0A061F2C0"/>
<proteinExistence type="predicted"/>
<organism evidence="4 5">
    <name type="scientific">Theobroma cacao</name>
    <name type="common">Cacao</name>
    <name type="synonym">Cocoa</name>
    <dbReference type="NCBI Taxonomy" id="3641"/>
    <lineage>
        <taxon>Eukaryota</taxon>
        <taxon>Viridiplantae</taxon>
        <taxon>Streptophyta</taxon>
        <taxon>Embryophyta</taxon>
        <taxon>Tracheophyta</taxon>
        <taxon>Spermatophyta</taxon>
        <taxon>Magnoliopsida</taxon>
        <taxon>eudicotyledons</taxon>
        <taxon>Gunneridae</taxon>
        <taxon>Pentapetalae</taxon>
        <taxon>rosids</taxon>
        <taxon>malvids</taxon>
        <taxon>Malvales</taxon>
        <taxon>Malvaceae</taxon>
        <taxon>Byttnerioideae</taxon>
        <taxon>Theobroma</taxon>
    </lineage>
</organism>
<reference evidence="4 5" key="1">
    <citation type="journal article" date="2013" name="Genome Biol.">
        <title>The genome sequence of the most widely cultivated cacao type and its use to identify candidate genes regulating pod color.</title>
        <authorList>
            <person name="Motamayor J.C."/>
            <person name="Mockaitis K."/>
            <person name="Schmutz J."/>
            <person name="Haiminen N."/>
            <person name="Iii D.L."/>
            <person name="Cornejo O."/>
            <person name="Findley S.D."/>
            <person name="Zheng P."/>
            <person name="Utro F."/>
            <person name="Royaert S."/>
            <person name="Saski C."/>
            <person name="Jenkins J."/>
            <person name="Podicheti R."/>
            <person name="Zhao M."/>
            <person name="Scheffler B.E."/>
            <person name="Stack J.C."/>
            <person name="Feltus F.A."/>
            <person name="Mustiga G.M."/>
            <person name="Amores F."/>
            <person name="Phillips W."/>
            <person name="Marelli J.P."/>
            <person name="May G.D."/>
            <person name="Shapiro H."/>
            <person name="Ma J."/>
            <person name="Bustamante C.D."/>
            <person name="Schnell R.J."/>
            <person name="Main D."/>
            <person name="Gilbert D."/>
            <person name="Parida L."/>
            <person name="Kuhn D.N."/>
        </authorList>
    </citation>
    <scope>NUCLEOTIDE SEQUENCE [LARGE SCALE GENOMIC DNA]</scope>
    <source>
        <strain evidence="5">cv. Matina 1-6</strain>
    </source>
</reference>
<keyword evidence="5" id="KW-1185">Reference proteome</keyword>
<evidence type="ECO:0000256" key="2">
    <source>
        <dbReference type="ARBA" id="ARBA00022801"/>
    </source>
</evidence>
<dbReference type="InterPro" id="IPR036397">
    <property type="entry name" value="RNaseH_sf"/>
</dbReference>
<dbReference type="PANTHER" id="PTHR13620">
    <property type="entry name" value="3-5 EXONUCLEASE"/>
    <property type="match status" value="1"/>
</dbReference>
<dbReference type="PANTHER" id="PTHR13620:SF102">
    <property type="entry name" value="PROTEIN RISC-INTERACTING CLEARING 3'-5' EXORIBONUCLEASE 2"/>
    <property type="match status" value="1"/>
</dbReference>
<protein>
    <recommendedName>
        <fullName evidence="3">3'-5' exonuclease domain-containing protein</fullName>
    </recommendedName>
</protein>
<name>A0A061F2C0_THECC</name>
<dbReference type="InterPro" id="IPR012337">
    <property type="entry name" value="RNaseH-like_sf"/>
</dbReference>
<dbReference type="FunCoup" id="A0A061F2C0">
    <property type="interactions" value="204"/>
</dbReference>
<dbReference type="eggNOG" id="ENOG502RRGJ">
    <property type="taxonomic scope" value="Eukaryota"/>
</dbReference>
<dbReference type="GO" id="GO:0003676">
    <property type="term" value="F:nucleic acid binding"/>
    <property type="evidence" value="ECO:0007669"/>
    <property type="project" value="InterPro"/>
</dbReference>
<dbReference type="AlphaFoldDB" id="A0A061F2C0"/>
<dbReference type="InterPro" id="IPR051132">
    <property type="entry name" value="3-5_Exonuclease_domain"/>
</dbReference>
<evidence type="ECO:0000313" key="5">
    <source>
        <dbReference type="Proteomes" id="UP000026915"/>
    </source>
</evidence>
<dbReference type="Gene3D" id="3.30.420.10">
    <property type="entry name" value="Ribonuclease H-like superfamily/Ribonuclease H"/>
    <property type="match status" value="1"/>
</dbReference>